<feature type="compositionally biased region" description="Low complexity" evidence="4">
    <location>
        <begin position="32"/>
        <end position="61"/>
    </location>
</feature>
<evidence type="ECO:0000313" key="10">
    <source>
        <dbReference type="Proteomes" id="UP000282185"/>
    </source>
</evidence>
<dbReference type="Gene3D" id="3.40.190.10">
    <property type="entry name" value="Periplasmic binding protein-like II"/>
    <property type="match status" value="2"/>
</dbReference>
<evidence type="ECO:0000313" key="7">
    <source>
        <dbReference type="EMBL" id="AXK47023.1"/>
    </source>
</evidence>
<dbReference type="EMBL" id="CP031356">
    <property type="protein sequence ID" value="AXK47023.1"/>
    <property type="molecule type" value="Genomic_DNA"/>
</dbReference>
<organism evidence="8 10">
    <name type="scientific">Brachybacterium saurashtrense</name>
    <dbReference type="NCBI Taxonomy" id="556288"/>
    <lineage>
        <taxon>Bacteria</taxon>
        <taxon>Bacillati</taxon>
        <taxon>Actinomycetota</taxon>
        <taxon>Actinomycetes</taxon>
        <taxon>Micrococcales</taxon>
        <taxon>Dermabacteraceae</taxon>
        <taxon>Brachybacterium</taxon>
    </lineage>
</organism>
<dbReference type="InterPro" id="IPR051455">
    <property type="entry name" value="Bact_solute-bind_prot3"/>
</dbReference>
<reference evidence="8 10" key="2">
    <citation type="submission" date="2018-08" db="EMBL/GenBank/DDBJ databases">
        <title>Brachybacterium saurashtrense DSM 23186.</title>
        <authorList>
            <person name="Li Y."/>
        </authorList>
    </citation>
    <scope>NUCLEOTIDE SEQUENCE [LARGE SCALE GENOMIC DNA]</scope>
    <source>
        <strain evidence="8 10">DSM 23186</strain>
    </source>
</reference>
<dbReference type="SMART" id="SM00062">
    <property type="entry name" value="PBPb"/>
    <property type="match status" value="1"/>
</dbReference>
<evidence type="ECO:0000256" key="1">
    <source>
        <dbReference type="ARBA" id="ARBA00010333"/>
    </source>
</evidence>
<dbReference type="AlphaFoldDB" id="A0A345YSX1"/>
<dbReference type="KEGG" id="bsau:DWV08_16290"/>
<evidence type="ECO:0000313" key="8">
    <source>
        <dbReference type="EMBL" id="RRR20872.1"/>
    </source>
</evidence>
<feature type="region of interest" description="Disordered" evidence="4">
    <location>
        <begin position="326"/>
        <end position="345"/>
    </location>
</feature>
<feature type="chain" id="PRO_5043478602" evidence="5">
    <location>
        <begin position="29"/>
        <end position="345"/>
    </location>
</feature>
<dbReference type="PANTHER" id="PTHR30085">
    <property type="entry name" value="AMINO ACID ABC TRANSPORTER PERMEASE"/>
    <property type="match status" value="1"/>
</dbReference>
<sequence>MTRNVCARRTALAGLAALALSACSRRDATDLSAESGPPSPSASSVRRDATPSSAAAPTEESTSLERRQPLSYEEVIASGPLAEEGAIRNSTWATGVRDRGTLVRGGTLHNPVFSISMSPDATPRGFDAGITQLLARYLLGAGGEEQVHYIESSVDTRESLLTSGSVDCVVATYLITEERRRFVDFAGPYYLTGTAIQVRTDDASQITSPADLAGRDLVTLDGSAGPEAIESHVPRPRTVQILPDNESCLLMLEEGRVDAYVCDQGILLRNVVADAAVAVVGEPILTRPYGIGLPRGGDAREFVDTFLEQMVATGTWTHLSEAILGQITSGPTPEPPSPGDPGSTL</sequence>
<dbReference type="GO" id="GO:0006865">
    <property type="term" value="P:amino acid transport"/>
    <property type="evidence" value="ECO:0007669"/>
    <property type="project" value="TreeGrafter"/>
</dbReference>
<name>A0A345YSX1_9MICO</name>
<evidence type="ECO:0000256" key="3">
    <source>
        <dbReference type="ARBA" id="ARBA00022729"/>
    </source>
</evidence>
<dbReference type="OrthoDB" id="9807888at2"/>
<keyword evidence="2" id="KW-0813">Transport</keyword>
<protein>
    <submittedName>
        <fullName evidence="8">Amino acid-binding protein</fullName>
    </submittedName>
</protein>
<evidence type="ECO:0000256" key="5">
    <source>
        <dbReference type="SAM" id="SignalP"/>
    </source>
</evidence>
<accession>A0A345YSX1</accession>
<feature type="signal peptide" evidence="5">
    <location>
        <begin position="1"/>
        <end position="28"/>
    </location>
</feature>
<dbReference type="Proteomes" id="UP000282185">
    <property type="component" value="Unassembled WGS sequence"/>
</dbReference>
<dbReference type="InterPro" id="IPR001638">
    <property type="entry name" value="Solute-binding_3/MltF_N"/>
</dbReference>
<dbReference type="PANTHER" id="PTHR30085:SF6">
    <property type="entry name" value="ABC TRANSPORTER GLUTAMINE-BINDING PROTEIN GLNH"/>
    <property type="match status" value="1"/>
</dbReference>
<proteinExistence type="inferred from homology"/>
<dbReference type="GO" id="GO:0030288">
    <property type="term" value="C:outer membrane-bounded periplasmic space"/>
    <property type="evidence" value="ECO:0007669"/>
    <property type="project" value="TreeGrafter"/>
</dbReference>
<dbReference type="GO" id="GO:0005576">
    <property type="term" value="C:extracellular region"/>
    <property type="evidence" value="ECO:0007669"/>
    <property type="project" value="TreeGrafter"/>
</dbReference>
<dbReference type="PROSITE" id="PS51257">
    <property type="entry name" value="PROKAR_LIPOPROTEIN"/>
    <property type="match status" value="1"/>
</dbReference>
<feature type="region of interest" description="Disordered" evidence="4">
    <location>
        <begin position="26"/>
        <end position="70"/>
    </location>
</feature>
<evidence type="ECO:0000259" key="6">
    <source>
        <dbReference type="SMART" id="SM00062"/>
    </source>
</evidence>
<evidence type="ECO:0000313" key="9">
    <source>
        <dbReference type="Proteomes" id="UP000254236"/>
    </source>
</evidence>
<gene>
    <name evidence="7" type="ORF">DWV08_16290</name>
    <name evidence="8" type="ORF">DXU92_16185</name>
</gene>
<evidence type="ECO:0000256" key="4">
    <source>
        <dbReference type="SAM" id="MobiDB-lite"/>
    </source>
</evidence>
<dbReference type="Pfam" id="PF00497">
    <property type="entry name" value="SBP_bac_3"/>
    <property type="match status" value="1"/>
</dbReference>
<dbReference type="RefSeq" id="WP_115414770.1">
    <property type="nucleotide sequence ID" value="NZ_CP031356.1"/>
</dbReference>
<reference evidence="7 9" key="1">
    <citation type="submission" date="2018-07" db="EMBL/GenBank/DDBJ databases">
        <title>Brachybacterium saurashtrense DSM 23186 genome sequence.</title>
        <authorList>
            <person name="Guo L."/>
        </authorList>
    </citation>
    <scope>NUCLEOTIDE SEQUENCE [LARGE SCALE GENOMIC DNA]</scope>
    <source>
        <strain evidence="7 9">DSM 23186</strain>
    </source>
</reference>
<feature type="domain" description="Solute-binding protein family 3/N-terminal" evidence="6">
    <location>
        <begin position="112"/>
        <end position="327"/>
    </location>
</feature>
<dbReference type="Proteomes" id="UP000254236">
    <property type="component" value="Chromosome"/>
</dbReference>
<keyword evidence="9" id="KW-1185">Reference proteome</keyword>
<keyword evidence="3 5" id="KW-0732">Signal</keyword>
<dbReference type="EMBL" id="QSWH01000011">
    <property type="protein sequence ID" value="RRR20872.1"/>
    <property type="molecule type" value="Genomic_DNA"/>
</dbReference>
<comment type="similarity">
    <text evidence="1">Belongs to the bacterial solute-binding protein 3 family.</text>
</comment>
<evidence type="ECO:0000256" key="2">
    <source>
        <dbReference type="ARBA" id="ARBA00022448"/>
    </source>
</evidence>
<dbReference type="SUPFAM" id="SSF53850">
    <property type="entry name" value="Periplasmic binding protein-like II"/>
    <property type="match status" value="1"/>
</dbReference>